<sequence>METDPPSSTAPETSDDQAPKQGRFYECTFCKRGFSNAQALGGHMNIHRKDKAKLKQTSTDQAQQSLDIPKTAPSYFSISTNRLQSSEIKFGEERGTIKRPWILTAGEADAMARDKTHASEVHQLPLFVDTQSKTEEKKAIIHAGVNTEKGLSSSHGLSGSELDLELRLGHKPQDLSPKGDTKKIF</sequence>
<reference evidence="11 12" key="1">
    <citation type="journal article" date="2024" name="Plant J.">
        <title>Genome sequences and population genomics reveal climatic adaptation and genomic divergence between two closely related sweetgum species.</title>
        <authorList>
            <person name="Xu W.Q."/>
            <person name="Ren C.Q."/>
            <person name="Zhang X.Y."/>
            <person name="Comes H.P."/>
            <person name="Liu X.H."/>
            <person name="Li Y.G."/>
            <person name="Kettle C.J."/>
            <person name="Jalonen R."/>
            <person name="Gaisberger H."/>
            <person name="Ma Y.Z."/>
            <person name="Qiu Y.X."/>
        </authorList>
    </citation>
    <scope>NUCLEOTIDE SEQUENCE [LARGE SCALE GENOMIC DNA]</scope>
    <source>
        <strain evidence="11">Hangzhou</strain>
    </source>
</reference>
<accession>A0AAP0RK96</accession>
<proteinExistence type="predicted"/>
<gene>
    <name evidence="11" type="ORF">L1049_013438</name>
</gene>
<evidence type="ECO:0000313" key="12">
    <source>
        <dbReference type="Proteomes" id="UP001415857"/>
    </source>
</evidence>
<keyword evidence="5" id="KW-0805">Transcription regulation</keyword>
<feature type="compositionally biased region" description="Polar residues" evidence="9">
    <location>
        <begin position="1"/>
        <end position="12"/>
    </location>
</feature>
<dbReference type="Proteomes" id="UP001415857">
    <property type="component" value="Unassembled WGS sequence"/>
</dbReference>
<keyword evidence="6" id="KW-0804">Transcription</keyword>
<dbReference type="PANTHER" id="PTHR45801">
    <property type="entry name" value="OS07G0101800 PROTEIN"/>
    <property type="match status" value="1"/>
</dbReference>
<evidence type="ECO:0000256" key="9">
    <source>
        <dbReference type="SAM" id="MobiDB-lite"/>
    </source>
</evidence>
<evidence type="ECO:0000256" key="6">
    <source>
        <dbReference type="ARBA" id="ARBA00023163"/>
    </source>
</evidence>
<evidence type="ECO:0000256" key="1">
    <source>
        <dbReference type="ARBA" id="ARBA00004123"/>
    </source>
</evidence>
<dbReference type="InterPro" id="IPR013087">
    <property type="entry name" value="Znf_C2H2_type"/>
</dbReference>
<dbReference type="InterPro" id="IPR052426">
    <property type="entry name" value="Plant_dev_regulator"/>
</dbReference>
<dbReference type="PANTHER" id="PTHR45801:SF111">
    <property type="entry name" value="C2H2 AND C2HC ZINC FINGERS SUPERFAMILY PROTEIN"/>
    <property type="match status" value="1"/>
</dbReference>
<dbReference type="PROSITE" id="PS50157">
    <property type="entry name" value="ZINC_FINGER_C2H2_2"/>
    <property type="match status" value="1"/>
</dbReference>
<comment type="caution">
    <text evidence="11">The sequence shown here is derived from an EMBL/GenBank/DDBJ whole genome shotgun (WGS) entry which is preliminary data.</text>
</comment>
<dbReference type="PROSITE" id="PS00028">
    <property type="entry name" value="ZINC_FINGER_C2H2_1"/>
    <property type="match status" value="1"/>
</dbReference>
<keyword evidence="3 8" id="KW-0863">Zinc-finger</keyword>
<protein>
    <recommendedName>
        <fullName evidence="10">C2H2-type domain-containing protein</fullName>
    </recommendedName>
</protein>
<dbReference type="GO" id="GO:0005634">
    <property type="term" value="C:nucleus"/>
    <property type="evidence" value="ECO:0007669"/>
    <property type="project" value="UniProtKB-SubCell"/>
</dbReference>
<evidence type="ECO:0000256" key="2">
    <source>
        <dbReference type="ARBA" id="ARBA00022723"/>
    </source>
</evidence>
<feature type="region of interest" description="Disordered" evidence="9">
    <location>
        <begin position="1"/>
        <end position="21"/>
    </location>
</feature>
<evidence type="ECO:0000256" key="5">
    <source>
        <dbReference type="ARBA" id="ARBA00023015"/>
    </source>
</evidence>
<dbReference type="SMART" id="SM00355">
    <property type="entry name" value="ZnF_C2H2"/>
    <property type="match status" value="1"/>
</dbReference>
<evidence type="ECO:0000313" key="11">
    <source>
        <dbReference type="EMBL" id="KAK9279756.1"/>
    </source>
</evidence>
<evidence type="ECO:0000256" key="3">
    <source>
        <dbReference type="ARBA" id="ARBA00022771"/>
    </source>
</evidence>
<comment type="subcellular location">
    <subcellularLocation>
        <location evidence="1">Nucleus</location>
    </subcellularLocation>
</comment>
<dbReference type="AlphaFoldDB" id="A0AAP0RK96"/>
<feature type="domain" description="C2H2-type" evidence="10">
    <location>
        <begin position="25"/>
        <end position="52"/>
    </location>
</feature>
<dbReference type="SUPFAM" id="SSF57667">
    <property type="entry name" value="beta-beta-alpha zinc fingers"/>
    <property type="match status" value="1"/>
</dbReference>
<keyword evidence="7" id="KW-0539">Nucleus</keyword>
<name>A0AAP0RK96_LIQFO</name>
<keyword evidence="2" id="KW-0479">Metal-binding</keyword>
<dbReference type="GO" id="GO:0008270">
    <property type="term" value="F:zinc ion binding"/>
    <property type="evidence" value="ECO:0007669"/>
    <property type="project" value="UniProtKB-KW"/>
</dbReference>
<keyword evidence="4" id="KW-0862">Zinc</keyword>
<dbReference type="Pfam" id="PF13912">
    <property type="entry name" value="zf-C2H2_6"/>
    <property type="match status" value="1"/>
</dbReference>
<evidence type="ECO:0000259" key="10">
    <source>
        <dbReference type="PROSITE" id="PS50157"/>
    </source>
</evidence>
<evidence type="ECO:0000256" key="4">
    <source>
        <dbReference type="ARBA" id="ARBA00022833"/>
    </source>
</evidence>
<evidence type="ECO:0000256" key="7">
    <source>
        <dbReference type="ARBA" id="ARBA00023242"/>
    </source>
</evidence>
<keyword evidence="12" id="KW-1185">Reference proteome</keyword>
<dbReference type="Gene3D" id="3.30.160.60">
    <property type="entry name" value="Classic Zinc Finger"/>
    <property type="match status" value="1"/>
</dbReference>
<evidence type="ECO:0000256" key="8">
    <source>
        <dbReference type="PROSITE-ProRule" id="PRU00042"/>
    </source>
</evidence>
<dbReference type="EMBL" id="JBBPBK010000008">
    <property type="protein sequence ID" value="KAK9279756.1"/>
    <property type="molecule type" value="Genomic_DNA"/>
</dbReference>
<dbReference type="InterPro" id="IPR036236">
    <property type="entry name" value="Znf_C2H2_sf"/>
</dbReference>
<organism evidence="11 12">
    <name type="scientific">Liquidambar formosana</name>
    <name type="common">Formosan gum</name>
    <dbReference type="NCBI Taxonomy" id="63359"/>
    <lineage>
        <taxon>Eukaryota</taxon>
        <taxon>Viridiplantae</taxon>
        <taxon>Streptophyta</taxon>
        <taxon>Embryophyta</taxon>
        <taxon>Tracheophyta</taxon>
        <taxon>Spermatophyta</taxon>
        <taxon>Magnoliopsida</taxon>
        <taxon>eudicotyledons</taxon>
        <taxon>Gunneridae</taxon>
        <taxon>Pentapetalae</taxon>
        <taxon>Saxifragales</taxon>
        <taxon>Altingiaceae</taxon>
        <taxon>Liquidambar</taxon>
    </lineage>
</organism>